<dbReference type="InterPro" id="IPR027417">
    <property type="entry name" value="P-loop_NTPase"/>
</dbReference>
<reference evidence="2" key="1">
    <citation type="journal article" date="2020" name="Nature">
        <title>Giant virus diversity and host interactions through global metagenomics.</title>
        <authorList>
            <person name="Schulz F."/>
            <person name="Roux S."/>
            <person name="Paez-Espino D."/>
            <person name="Jungbluth S."/>
            <person name="Walsh D.A."/>
            <person name="Denef V.J."/>
            <person name="McMahon K.D."/>
            <person name="Konstantinidis K.T."/>
            <person name="Eloe-Fadrosh E.A."/>
            <person name="Kyrpides N.C."/>
            <person name="Woyke T."/>
        </authorList>
    </citation>
    <scope>NUCLEOTIDE SEQUENCE</scope>
    <source>
        <strain evidence="2">GVMAG-M-3300027769-26</strain>
    </source>
</reference>
<sequence length="1047" mass="123700">MPGLWHNKMEGLFPQDMREVKFLCAPSNSNSNTCRRADILLNNKQTLEIQYSYISEEDITKRFNDWNKFGKEIIWLLDGNTGITLDKLSSNNFLLIFTDDWKYKSFNKTYEYILVEIADKIFKIELKKIKSSMIEIKEYKTLNETIRFLQMKPDNIWDFWDDDNTIKSVLSVHQQGAGNGKTYGIWKSICDNIDKTTYIILTKQHSAKTVIYEELQDQKSRYANGENVFHIENIINDTEENTEKHYVIKYVNKKSSSRRECTVIIGTIDSFCFNLANSKESGANYFSGIVDNIAEKGATKIKNGYMRYAGQYIQLSKETEIWIDEVQDLPVNYLYAISKIIYDTGCYVNVVGDKLQSLEYPNNFLTSVVSEGLPNIRIDIREPVNINRRIKVSNMEAEINRLCAFKKHDLPPIVCDDDIVKTVNTEPIKIMEDLPRIYGDDKMMAEKITIYCNKIMGYYNYEVETNGYLPNDFLIIFPIMKSNTIASELESKIQDYWVKKYDKKYTRYAYLHKHTEGAVINTKDSIEATRIMSIRSSKGDGRNVVFVLSLTESSLKLLSNKEKGLVYDSYIHVALTRAKKQIYFDLNKNKDDIHKLFIKCGYDCNIPPISKNIRLEKIQDIVSKDRIIKILEANNITYNSIIEEWKIGLKTQKRVEGVDWGYHCIKYLTYYYNIVINIIKKKEATAVDSNSHLFVILRIISGKRIVSYGVYDFWEYLDSYKNKVQSLENIPLCKISDKAFYIHYHDIIYKAIKKVQDKIKCDKLGELSVYESIILAYLIELFVSKRYSGITPMDLYNITDFFHNKDNADNKEQELFNSITNIRNIVNKCSIKKYKNVKWNIFKYIRLKSSHNYFSIYKSNFPIIGNNKDSVIHIILKSNISQLNFWDIMIEILFERFLIYNPDFENDKDRYDNKEIITYCFLLDDNSYIKIVWKWDKMLRDELKKEIYHALYSHYQDNHGDIYNYYDLLIKKDEKLWKENPIKILDKIIQEIEEKEETYPNYIRSFFEDISTDIEEERDYKYTRNFEGFNSRLNRKLEKYLNKYLGL</sequence>
<name>A0A6C0LCG8_9ZZZZ</name>
<dbReference type="Pfam" id="PF06054">
    <property type="entry name" value="CoiA_nuc"/>
    <property type="match status" value="1"/>
</dbReference>
<dbReference type="Gene3D" id="3.40.50.300">
    <property type="entry name" value="P-loop containing nucleotide triphosphate hydrolases"/>
    <property type="match status" value="2"/>
</dbReference>
<accession>A0A6C0LCG8</accession>
<feature type="domain" description="Competence protein CoiA nuclease-like" evidence="1">
    <location>
        <begin position="32"/>
        <end position="105"/>
    </location>
</feature>
<dbReference type="SUPFAM" id="SSF52540">
    <property type="entry name" value="P-loop containing nucleoside triphosphate hydrolases"/>
    <property type="match status" value="1"/>
</dbReference>
<proteinExistence type="predicted"/>
<protein>
    <recommendedName>
        <fullName evidence="1">Competence protein CoiA nuclease-like domain-containing protein</fullName>
    </recommendedName>
</protein>
<dbReference type="AlphaFoldDB" id="A0A6C0LCG8"/>
<evidence type="ECO:0000259" key="1">
    <source>
        <dbReference type="Pfam" id="PF06054"/>
    </source>
</evidence>
<dbReference type="InterPro" id="IPR010330">
    <property type="entry name" value="CoiA_nuc"/>
</dbReference>
<dbReference type="EMBL" id="MN740461">
    <property type="protein sequence ID" value="QHU27755.1"/>
    <property type="molecule type" value="Genomic_DNA"/>
</dbReference>
<evidence type="ECO:0000313" key="2">
    <source>
        <dbReference type="EMBL" id="QHU27755.1"/>
    </source>
</evidence>
<organism evidence="2">
    <name type="scientific">viral metagenome</name>
    <dbReference type="NCBI Taxonomy" id="1070528"/>
    <lineage>
        <taxon>unclassified sequences</taxon>
        <taxon>metagenomes</taxon>
        <taxon>organismal metagenomes</taxon>
    </lineage>
</organism>